<proteinExistence type="predicted"/>
<dbReference type="RefSeq" id="WP_103677830.1">
    <property type="nucleotide sequence ID" value="NZ_PQGD01000002.1"/>
</dbReference>
<sequence length="71" mass="8012">MKIIKLDQIGHVEKQGQFGWEPSVIYEPIYIMAENIESFYYAGNTYMKMRSGGVIKVKESVDQILALLGAA</sequence>
<dbReference type="EMBL" id="PQGE01000020">
    <property type="protein sequence ID" value="POP42360.1"/>
    <property type="molecule type" value="Genomic_DNA"/>
</dbReference>
<comment type="caution">
    <text evidence="2">The sequence shown here is derived from an EMBL/GenBank/DDBJ whole genome shotgun (WGS) entry which is preliminary data.</text>
</comment>
<gene>
    <name evidence="2" type="ORF">CHU32_03755</name>
    <name evidence="1" type="ORF">CHU33_20040</name>
</gene>
<accession>A0A2P5GVG6</accession>
<evidence type="ECO:0000313" key="2">
    <source>
        <dbReference type="EMBL" id="POP50549.1"/>
    </source>
</evidence>
<evidence type="ECO:0000313" key="3">
    <source>
        <dbReference type="Proteomes" id="UP000237073"/>
    </source>
</evidence>
<dbReference type="Proteomes" id="UP000247005">
    <property type="component" value="Unassembled WGS sequence"/>
</dbReference>
<evidence type="ECO:0000313" key="1">
    <source>
        <dbReference type="EMBL" id="POP42360.1"/>
    </source>
</evidence>
<organism evidence="2 4">
    <name type="scientific">Superficieibacter electus</name>
    <dbReference type="NCBI Taxonomy" id="2022662"/>
    <lineage>
        <taxon>Bacteria</taxon>
        <taxon>Pseudomonadati</taxon>
        <taxon>Pseudomonadota</taxon>
        <taxon>Gammaproteobacteria</taxon>
        <taxon>Enterobacterales</taxon>
        <taxon>Enterobacteriaceae</taxon>
        <taxon>Superficieibacter</taxon>
    </lineage>
</organism>
<dbReference type="OrthoDB" id="6631098at2"/>
<name>A0A2P5GVG6_9ENTR</name>
<protein>
    <submittedName>
        <fullName evidence="2">Uncharacterized protein</fullName>
    </submittedName>
</protein>
<keyword evidence="3" id="KW-1185">Reference proteome</keyword>
<evidence type="ECO:0000313" key="4">
    <source>
        <dbReference type="Proteomes" id="UP000247005"/>
    </source>
</evidence>
<dbReference type="EMBL" id="PQGD01000002">
    <property type="protein sequence ID" value="POP50549.1"/>
    <property type="molecule type" value="Genomic_DNA"/>
</dbReference>
<dbReference type="AlphaFoldDB" id="A0A2P5GVG6"/>
<reference evidence="3 4" key="1">
    <citation type="submission" date="2018-01" db="EMBL/GenBank/DDBJ databases">
        <title>Superficieibacter electus gen. nov., sp. nov., an extended-spectrum beta-lactamase possessing member of the Enterobacteriaceae family, isolated from intensive care unit surfaces.</title>
        <authorList>
            <person name="Potter R.F."/>
            <person name="D'Souza A.W."/>
        </authorList>
    </citation>
    <scope>NUCLEOTIDE SEQUENCE [LARGE SCALE GENOMIC DNA]</scope>
    <source>
        <strain evidence="2 4">BP-1</strain>
        <strain evidence="1 3">BP-2</strain>
    </source>
</reference>
<dbReference type="Proteomes" id="UP000237073">
    <property type="component" value="Unassembled WGS sequence"/>
</dbReference>